<dbReference type="Pfam" id="PF05875">
    <property type="entry name" value="Ceramidase"/>
    <property type="match status" value="1"/>
</dbReference>
<dbReference type="Proteomes" id="UP000230750">
    <property type="component" value="Unassembled WGS sequence"/>
</dbReference>
<evidence type="ECO:0000256" key="6">
    <source>
        <dbReference type="ARBA" id="ARBA00023136"/>
    </source>
</evidence>
<dbReference type="AlphaFoldDB" id="A0A2G8LB46"/>
<organism evidence="9 10">
    <name type="scientific">Stichopus japonicus</name>
    <name type="common">Sea cucumber</name>
    <dbReference type="NCBI Taxonomy" id="307972"/>
    <lineage>
        <taxon>Eukaryota</taxon>
        <taxon>Metazoa</taxon>
        <taxon>Echinodermata</taxon>
        <taxon>Eleutherozoa</taxon>
        <taxon>Echinozoa</taxon>
        <taxon>Holothuroidea</taxon>
        <taxon>Aspidochirotacea</taxon>
        <taxon>Aspidochirotida</taxon>
        <taxon>Stichopodidae</taxon>
        <taxon>Apostichopus</taxon>
    </lineage>
</organism>
<feature type="transmembrane region" description="Helical" evidence="8">
    <location>
        <begin position="16"/>
        <end position="34"/>
    </location>
</feature>
<evidence type="ECO:0000256" key="8">
    <source>
        <dbReference type="RuleBase" id="RU364079"/>
    </source>
</evidence>
<evidence type="ECO:0000256" key="4">
    <source>
        <dbReference type="ARBA" id="ARBA00022801"/>
    </source>
</evidence>
<keyword evidence="5 8" id="KW-1133">Transmembrane helix</keyword>
<accession>A0A2G8LB46</accession>
<gene>
    <name evidence="9" type="ORF">BSL78_05639</name>
</gene>
<evidence type="ECO:0000256" key="5">
    <source>
        <dbReference type="ARBA" id="ARBA00022989"/>
    </source>
</evidence>
<dbReference type="EMBL" id="MRZV01000141">
    <property type="protein sequence ID" value="PIK57486.1"/>
    <property type="molecule type" value="Genomic_DNA"/>
</dbReference>
<sequence length="124" mass="14412">MNSLCEVKRRMTHSKFLLIYPLILYVAAFTLWLIDNNFCEQLRAIRSHLPFPLSGLFQFHAWWHVFTALASQSQAAFNLHLRSSFLKQDFDLKGGPVPFIRVQQHGHQNGDTFSSRSKNGKKTY</sequence>
<comment type="caution">
    <text evidence="8">Lacks conserved residue(s) required for the propagation of feature annotation.</text>
</comment>
<evidence type="ECO:0000313" key="9">
    <source>
        <dbReference type="EMBL" id="PIK57486.1"/>
    </source>
</evidence>
<evidence type="ECO:0000313" key="10">
    <source>
        <dbReference type="Proteomes" id="UP000230750"/>
    </source>
</evidence>
<evidence type="ECO:0000256" key="1">
    <source>
        <dbReference type="ARBA" id="ARBA00004141"/>
    </source>
</evidence>
<dbReference type="GO" id="GO:0071602">
    <property type="term" value="P:phytosphingosine biosynthetic process"/>
    <property type="evidence" value="ECO:0007669"/>
    <property type="project" value="TreeGrafter"/>
</dbReference>
<keyword evidence="6 8" id="KW-0472">Membrane</keyword>
<dbReference type="InterPro" id="IPR008901">
    <property type="entry name" value="ACER"/>
</dbReference>
<name>A0A2G8LB46_STIJA</name>
<evidence type="ECO:0000256" key="2">
    <source>
        <dbReference type="ARBA" id="ARBA00009780"/>
    </source>
</evidence>
<keyword evidence="4 8" id="KW-0378">Hydrolase</keyword>
<dbReference type="STRING" id="307972.A0A2G8LB46"/>
<dbReference type="GO" id="GO:0016811">
    <property type="term" value="F:hydrolase activity, acting on carbon-nitrogen (but not peptide) bonds, in linear amides"/>
    <property type="evidence" value="ECO:0007669"/>
    <property type="project" value="InterPro"/>
</dbReference>
<dbReference type="EC" id="3.5.1.-" evidence="8"/>
<proteinExistence type="inferred from homology"/>
<comment type="subcellular location">
    <subcellularLocation>
        <location evidence="1">Membrane</location>
        <topology evidence="1">Multi-pass membrane protein</topology>
    </subcellularLocation>
</comment>
<comment type="similarity">
    <text evidence="2 8">Belongs to the alkaline ceramidase family.</text>
</comment>
<comment type="caution">
    <text evidence="9">The sequence shown here is derived from an EMBL/GenBank/DDBJ whole genome shotgun (WGS) entry which is preliminary data.</text>
</comment>
<evidence type="ECO:0000256" key="3">
    <source>
        <dbReference type="ARBA" id="ARBA00022692"/>
    </source>
</evidence>
<feature type="binding site" evidence="7">
    <location>
        <position position="60"/>
    </location>
    <ligand>
        <name>Zn(2+)</name>
        <dbReference type="ChEBI" id="CHEBI:29105"/>
        <note>catalytic</note>
    </ligand>
</feature>
<keyword evidence="10" id="KW-1185">Reference proteome</keyword>
<dbReference type="GO" id="GO:0046872">
    <property type="term" value="F:metal ion binding"/>
    <property type="evidence" value="ECO:0007669"/>
    <property type="project" value="UniProtKB-KW"/>
</dbReference>
<evidence type="ECO:0000256" key="7">
    <source>
        <dbReference type="PIRSR" id="PIRSR608901-2"/>
    </source>
</evidence>
<keyword evidence="7" id="KW-0479">Metal-binding</keyword>
<dbReference type="PANTHER" id="PTHR46187:SF3">
    <property type="entry name" value="ALKALINE CERAMIDASE 3"/>
    <property type="match status" value="1"/>
</dbReference>
<dbReference type="OrthoDB" id="187171at2759"/>
<dbReference type="GO" id="GO:0005789">
    <property type="term" value="C:endoplasmic reticulum membrane"/>
    <property type="evidence" value="ECO:0007669"/>
    <property type="project" value="TreeGrafter"/>
</dbReference>
<feature type="binding site" evidence="7">
    <location>
        <position position="64"/>
    </location>
    <ligand>
        <name>Zn(2+)</name>
        <dbReference type="ChEBI" id="CHEBI:29105"/>
        <note>catalytic</note>
    </ligand>
</feature>
<reference evidence="9 10" key="1">
    <citation type="journal article" date="2017" name="PLoS Biol.">
        <title>The sea cucumber genome provides insights into morphological evolution and visceral regeneration.</title>
        <authorList>
            <person name="Zhang X."/>
            <person name="Sun L."/>
            <person name="Yuan J."/>
            <person name="Sun Y."/>
            <person name="Gao Y."/>
            <person name="Zhang L."/>
            <person name="Li S."/>
            <person name="Dai H."/>
            <person name="Hamel J.F."/>
            <person name="Liu C."/>
            <person name="Yu Y."/>
            <person name="Liu S."/>
            <person name="Lin W."/>
            <person name="Guo K."/>
            <person name="Jin S."/>
            <person name="Xu P."/>
            <person name="Storey K.B."/>
            <person name="Huan P."/>
            <person name="Zhang T."/>
            <person name="Zhou Y."/>
            <person name="Zhang J."/>
            <person name="Lin C."/>
            <person name="Li X."/>
            <person name="Xing L."/>
            <person name="Huo D."/>
            <person name="Sun M."/>
            <person name="Wang L."/>
            <person name="Mercier A."/>
            <person name="Li F."/>
            <person name="Yang H."/>
            <person name="Xiang J."/>
        </authorList>
    </citation>
    <scope>NUCLEOTIDE SEQUENCE [LARGE SCALE GENOMIC DNA]</scope>
    <source>
        <strain evidence="9">Shaxun</strain>
        <tissue evidence="9">Muscle</tissue>
    </source>
</reference>
<keyword evidence="3 8" id="KW-0812">Transmembrane</keyword>
<keyword evidence="7" id="KW-0862">Zinc</keyword>
<comment type="cofactor">
    <cofactor evidence="7">
        <name>Zn(2+)</name>
        <dbReference type="ChEBI" id="CHEBI:29105"/>
    </cofactor>
</comment>
<comment type="function">
    <text evidence="8">Hydrolyzes the sphingolipid ceramide into sphingosine and free fatty acid.</text>
</comment>
<protein>
    <recommendedName>
        <fullName evidence="8">Alkaline ceramidase</fullName>
        <ecNumber evidence="8">3.5.1.-</ecNumber>
    </recommendedName>
</protein>
<keyword evidence="8" id="KW-0443">Lipid metabolism</keyword>
<dbReference type="GO" id="GO:0006672">
    <property type="term" value="P:ceramide metabolic process"/>
    <property type="evidence" value="ECO:0007669"/>
    <property type="project" value="InterPro"/>
</dbReference>
<dbReference type="PANTHER" id="PTHR46187">
    <property type="entry name" value="ALKALINE CERAMIDASE 3"/>
    <property type="match status" value="1"/>
</dbReference>